<dbReference type="EMBL" id="LXSF01000002">
    <property type="protein sequence ID" value="OAM17426.1"/>
    <property type="molecule type" value="Genomic_DNA"/>
</dbReference>
<dbReference type="AlphaFoldDB" id="A0A1A9REL2"/>
<dbReference type="RefSeq" id="WP_064104199.1">
    <property type="nucleotide sequence ID" value="NZ_LXSF01000002.1"/>
</dbReference>
<gene>
    <name evidence="1" type="ORF">A7P85_03530</name>
</gene>
<evidence type="ECO:0008006" key="3">
    <source>
        <dbReference type="Google" id="ProtNLM"/>
    </source>
</evidence>
<proteinExistence type="predicted"/>
<name>A0A1A9REL2_EIKCO</name>
<sequence length="95" mass="10518">MSDAKQLQEDLGITTTIKLKYPVRLATGQTLEQITVRRAKVGDLRAVLHIEGETAQGLAILSRITGLVPEDLDELDIEDLNKLQATFRFGQEEAV</sequence>
<accession>A0A1A9REL2</accession>
<dbReference type="InterPro" id="IPR019289">
    <property type="entry name" value="Phage_tail_E/E"/>
</dbReference>
<evidence type="ECO:0000313" key="2">
    <source>
        <dbReference type="Proteomes" id="UP000078003"/>
    </source>
</evidence>
<reference evidence="2" key="1">
    <citation type="submission" date="2016-05" db="EMBL/GenBank/DDBJ databases">
        <title>Draft genome of Corynebacterium afermentans subsp. afermentans LCDC 88199T.</title>
        <authorList>
            <person name="Bernier A.-M."/>
            <person name="Bernard K."/>
        </authorList>
    </citation>
    <scope>NUCLEOTIDE SEQUENCE [LARGE SCALE GENOMIC DNA]</scope>
    <source>
        <strain evidence="2">NML01-0328</strain>
    </source>
</reference>
<dbReference type="Proteomes" id="UP000078003">
    <property type="component" value="Unassembled WGS sequence"/>
</dbReference>
<dbReference type="Pfam" id="PF10109">
    <property type="entry name" value="Phage_TAC_7"/>
    <property type="match status" value="1"/>
</dbReference>
<organism evidence="1 2">
    <name type="scientific">Eikenella corrodens</name>
    <dbReference type="NCBI Taxonomy" id="539"/>
    <lineage>
        <taxon>Bacteria</taxon>
        <taxon>Pseudomonadati</taxon>
        <taxon>Pseudomonadota</taxon>
        <taxon>Betaproteobacteria</taxon>
        <taxon>Neisseriales</taxon>
        <taxon>Neisseriaceae</taxon>
        <taxon>Eikenella</taxon>
    </lineage>
</organism>
<comment type="caution">
    <text evidence="1">The sequence shown here is derived from an EMBL/GenBank/DDBJ whole genome shotgun (WGS) entry which is preliminary data.</text>
</comment>
<evidence type="ECO:0000313" key="1">
    <source>
        <dbReference type="EMBL" id="OAM17426.1"/>
    </source>
</evidence>
<protein>
    <recommendedName>
        <fullName evidence="3">Phage tail assembly protein</fullName>
    </recommendedName>
</protein>